<organism evidence="3 4">
    <name type="scientific">Rotaria magnacalcarata</name>
    <dbReference type="NCBI Taxonomy" id="392030"/>
    <lineage>
        <taxon>Eukaryota</taxon>
        <taxon>Metazoa</taxon>
        <taxon>Spiralia</taxon>
        <taxon>Gnathifera</taxon>
        <taxon>Rotifera</taxon>
        <taxon>Eurotatoria</taxon>
        <taxon>Bdelloidea</taxon>
        <taxon>Philodinida</taxon>
        <taxon>Philodinidae</taxon>
        <taxon>Rotaria</taxon>
    </lineage>
</organism>
<proteinExistence type="predicted"/>
<dbReference type="EMBL" id="CAJOBI010153401">
    <property type="protein sequence ID" value="CAF4820697.1"/>
    <property type="molecule type" value="Genomic_DNA"/>
</dbReference>
<dbReference type="SUPFAM" id="SSF69065">
    <property type="entry name" value="RNase III domain-like"/>
    <property type="match status" value="1"/>
</dbReference>
<reference evidence="3" key="1">
    <citation type="submission" date="2021-02" db="EMBL/GenBank/DDBJ databases">
        <authorList>
            <person name="Nowell W R."/>
        </authorList>
    </citation>
    <scope>NUCLEOTIDE SEQUENCE</scope>
</reference>
<dbReference type="Pfam" id="PF00636">
    <property type="entry name" value="Ribonuclease_3"/>
    <property type="match status" value="1"/>
</dbReference>
<accession>A0A8S3BN94</accession>
<dbReference type="AlphaFoldDB" id="A0A8S3BN94"/>
<dbReference type="CDD" id="cd00593">
    <property type="entry name" value="RIBOc"/>
    <property type="match status" value="1"/>
</dbReference>
<dbReference type="GO" id="GO:0004525">
    <property type="term" value="F:ribonuclease III activity"/>
    <property type="evidence" value="ECO:0007669"/>
    <property type="project" value="InterPro"/>
</dbReference>
<evidence type="ECO:0000259" key="1">
    <source>
        <dbReference type="PROSITE" id="PS50142"/>
    </source>
</evidence>
<dbReference type="GO" id="GO:0006396">
    <property type="term" value="P:RNA processing"/>
    <property type="evidence" value="ECO:0007669"/>
    <property type="project" value="InterPro"/>
</dbReference>
<comment type="caution">
    <text evidence="3">The sequence shown here is derived from an EMBL/GenBank/DDBJ whole genome shotgun (WGS) entry which is preliminary data.</text>
</comment>
<feature type="non-terminal residue" evidence="3">
    <location>
        <position position="1"/>
    </location>
</feature>
<gene>
    <name evidence="2" type="ORF">SMN809_LOCUS43289</name>
    <name evidence="3" type="ORF">SMN809_LOCUS48030</name>
</gene>
<name>A0A8S3BN94_9BILA</name>
<dbReference type="InterPro" id="IPR000999">
    <property type="entry name" value="RNase_III_dom"/>
</dbReference>
<evidence type="ECO:0000313" key="2">
    <source>
        <dbReference type="EMBL" id="CAF4707338.1"/>
    </source>
</evidence>
<dbReference type="PROSITE" id="PS50142">
    <property type="entry name" value="RNASE_3_2"/>
    <property type="match status" value="1"/>
</dbReference>
<dbReference type="EMBL" id="CAJOBI010127292">
    <property type="protein sequence ID" value="CAF4707338.1"/>
    <property type="molecule type" value="Genomic_DNA"/>
</dbReference>
<protein>
    <recommendedName>
        <fullName evidence="1">RNase III domain-containing protein</fullName>
    </recommendedName>
</protein>
<dbReference type="Gene3D" id="1.10.1520.10">
    <property type="entry name" value="Ribonuclease III domain"/>
    <property type="match status" value="1"/>
</dbReference>
<dbReference type="Proteomes" id="UP000676336">
    <property type="component" value="Unassembled WGS sequence"/>
</dbReference>
<evidence type="ECO:0000313" key="3">
    <source>
        <dbReference type="EMBL" id="CAF4820697.1"/>
    </source>
</evidence>
<sequence>DTVLNFVVSDYLYRHFPEHHEGHLSLLRSCTVSNPTQAVIYDELGMQVYVDYVREQLRITTPKLIEKSLK</sequence>
<feature type="domain" description="RNase III" evidence="1">
    <location>
        <begin position="1"/>
        <end position="70"/>
    </location>
</feature>
<dbReference type="InterPro" id="IPR036389">
    <property type="entry name" value="RNase_III_sf"/>
</dbReference>
<feature type="non-terminal residue" evidence="3">
    <location>
        <position position="70"/>
    </location>
</feature>
<evidence type="ECO:0000313" key="4">
    <source>
        <dbReference type="Proteomes" id="UP000676336"/>
    </source>
</evidence>